<feature type="transmembrane region" description="Helical" evidence="1">
    <location>
        <begin position="311"/>
        <end position="328"/>
    </location>
</feature>
<keyword evidence="1" id="KW-0812">Transmembrane</keyword>
<organism evidence="3 4">
    <name type="scientific">Lophium mytilinum</name>
    <dbReference type="NCBI Taxonomy" id="390894"/>
    <lineage>
        <taxon>Eukaryota</taxon>
        <taxon>Fungi</taxon>
        <taxon>Dikarya</taxon>
        <taxon>Ascomycota</taxon>
        <taxon>Pezizomycotina</taxon>
        <taxon>Dothideomycetes</taxon>
        <taxon>Pleosporomycetidae</taxon>
        <taxon>Mytilinidiales</taxon>
        <taxon>Mytilinidiaceae</taxon>
        <taxon>Lophium</taxon>
    </lineage>
</organism>
<feature type="transmembrane region" description="Helical" evidence="1">
    <location>
        <begin position="340"/>
        <end position="362"/>
    </location>
</feature>
<keyword evidence="4" id="KW-1185">Reference proteome</keyword>
<evidence type="ECO:0000313" key="4">
    <source>
        <dbReference type="Proteomes" id="UP000799750"/>
    </source>
</evidence>
<feature type="signal peptide" evidence="2">
    <location>
        <begin position="1"/>
        <end position="20"/>
    </location>
</feature>
<feature type="chain" id="PRO_5025368450" description="Wax synthase domain-containing protein" evidence="2">
    <location>
        <begin position="21"/>
        <end position="422"/>
    </location>
</feature>
<accession>A0A6A6QQJ1</accession>
<sequence length="422" mass="47820">MAVLVFMLVQLLMQNHLVSAATFHINCTLPLEEYSYVTAPSIRSTLSIFWSSIFTIFICTWTVQHLSVPPQDYVGVKGFVKSFWRKLKWMLVTLFMPELLLGRALGEFMAARESVSYDPTVKHSVKKSKKWTRTHAYYANMGGFVLREKDPPHSSPAPSTHASSLITELPSISEAEIKDKSKGDYMVKSIALFQVIWLVIQLATRLARGLPSAQLEVAALSFAVCTIITYVLWLEKPQDVRVPTYIYTARDLDAYDKGVLPTLNMFGFFENNFLLRGWRIPASTVPNDLYMMETKRWLGKTDGWNFTSEDVGYVFGAMVFGAGHCIAWDFEFPTQVEQTLWRVASVATAAVMPVYYFVWWLLRDGIDGNRVEKVLNISVGVVAAVVYVLGRLFLLAEMFRSLFHLPPEAFVGTWSMSIPHVS</sequence>
<evidence type="ECO:0008006" key="5">
    <source>
        <dbReference type="Google" id="ProtNLM"/>
    </source>
</evidence>
<gene>
    <name evidence="3" type="ORF">BU16DRAFT_465657</name>
</gene>
<keyword evidence="2" id="KW-0732">Signal</keyword>
<proteinExistence type="predicted"/>
<dbReference type="PANTHER" id="PTHR35043">
    <property type="entry name" value="TRANSCRIPTION FACTOR DOMAIN-CONTAINING PROTEIN"/>
    <property type="match status" value="1"/>
</dbReference>
<dbReference type="AlphaFoldDB" id="A0A6A6QQJ1"/>
<feature type="transmembrane region" description="Helical" evidence="1">
    <location>
        <begin position="44"/>
        <end position="66"/>
    </location>
</feature>
<feature type="transmembrane region" description="Helical" evidence="1">
    <location>
        <begin position="87"/>
        <end position="106"/>
    </location>
</feature>
<keyword evidence="1" id="KW-0472">Membrane</keyword>
<feature type="transmembrane region" description="Helical" evidence="1">
    <location>
        <begin position="215"/>
        <end position="233"/>
    </location>
</feature>
<dbReference type="EMBL" id="MU004192">
    <property type="protein sequence ID" value="KAF2493117.1"/>
    <property type="molecule type" value="Genomic_DNA"/>
</dbReference>
<dbReference type="Proteomes" id="UP000799750">
    <property type="component" value="Unassembled WGS sequence"/>
</dbReference>
<reference evidence="3" key="1">
    <citation type="journal article" date="2020" name="Stud. Mycol.">
        <title>101 Dothideomycetes genomes: a test case for predicting lifestyles and emergence of pathogens.</title>
        <authorList>
            <person name="Haridas S."/>
            <person name="Albert R."/>
            <person name="Binder M."/>
            <person name="Bloem J."/>
            <person name="Labutti K."/>
            <person name="Salamov A."/>
            <person name="Andreopoulos B."/>
            <person name="Baker S."/>
            <person name="Barry K."/>
            <person name="Bills G."/>
            <person name="Bluhm B."/>
            <person name="Cannon C."/>
            <person name="Castanera R."/>
            <person name="Culley D."/>
            <person name="Daum C."/>
            <person name="Ezra D."/>
            <person name="Gonzalez J."/>
            <person name="Henrissat B."/>
            <person name="Kuo A."/>
            <person name="Liang C."/>
            <person name="Lipzen A."/>
            <person name="Lutzoni F."/>
            <person name="Magnuson J."/>
            <person name="Mondo S."/>
            <person name="Nolan M."/>
            <person name="Ohm R."/>
            <person name="Pangilinan J."/>
            <person name="Park H.-J."/>
            <person name="Ramirez L."/>
            <person name="Alfaro M."/>
            <person name="Sun H."/>
            <person name="Tritt A."/>
            <person name="Yoshinaga Y."/>
            <person name="Zwiers L.-H."/>
            <person name="Turgeon B."/>
            <person name="Goodwin S."/>
            <person name="Spatafora J."/>
            <person name="Crous P."/>
            <person name="Grigoriev I."/>
        </authorList>
    </citation>
    <scope>NUCLEOTIDE SEQUENCE</scope>
    <source>
        <strain evidence="3">CBS 269.34</strain>
    </source>
</reference>
<dbReference type="OrthoDB" id="9451547at2759"/>
<keyword evidence="1" id="KW-1133">Transmembrane helix</keyword>
<name>A0A6A6QQJ1_9PEZI</name>
<feature type="transmembrane region" description="Helical" evidence="1">
    <location>
        <begin position="185"/>
        <end position="203"/>
    </location>
</feature>
<dbReference type="PANTHER" id="PTHR35043:SF8">
    <property type="entry name" value="DUF4220 DOMAIN-CONTAINING PROTEIN"/>
    <property type="match status" value="1"/>
</dbReference>
<evidence type="ECO:0000313" key="3">
    <source>
        <dbReference type="EMBL" id="KAF2493117.1"/>
    </source>
</evidence>
<evidence type="ECO:0000256" key="2">
    <source>
        <dbReference type="SAM" id="SignalP"/>
    </source>
</evidence>
<evidence type="ECO:0000256" key="1">
    <source>
        <dbReference type="SAM" id="Phobius"/>
    </source>
</evidence>
<protein>
    <recommendedName>
        <fullName evidence="5">Wax synthase domain-containing protein</fullName>
    </recommendedName>
</protein>
<feature type="transmembrane region" description="Helical" evidence="1">
    <location>
        <begin position="374"/>
        <end position="394"/>
    </location>
</feature>